<reference evidence="2 3" key="1">
    <citation type="journal article" date="2016" name="Arch. Microbiol.">
        <title>Streptomyces zhihengii sp. nov., isolated from rhizospheric soil of Psammosilene tunicoides.</title>
        <authorList>
            <person name="Huang M.J."/>
            <person name="Fei J.J."/>
            <person name="Salam N."/>
            <person name="Kim C.J."/>
            <person name="Hozzein W.N."/>
            <person name="Xiao M."/>
            <person name="Huang H.Q."/>
            <person name="Li W.J."/>
        </authorList>
    </citation>
    <scope>NUCLEOTIDE SEQUENCE [LARGE SCALE GENOMIC DNA]</scope>
    <source>
        <strain evidence="2 3">YIM T102</strain>
    </source>
</reference>
<dbReference type="RefSeq" id="WP_205377861.1">
    <property type="nucleotide sequence ID" value="NZ_JAFEJA010000002.1"/>
</dbReference>
<keyword evidence="1" id="KW-0812">Transmembrane</keyword>
<feature type="transmembrane region" description="Helical" evidence="1">
    <location>
        <begin position="119"/>
        <end position="139"/>
    </location>
</feature>
<organism evidence="2 3">
    <name type="scientific">Streptomyces zhihengii</name>
    <dbReference type="NCBI Taxonomy" id="1818004"/>
    <lineage>
        <taxon>Bacteria</taxon>
        <taxon>Bacillati</taxon>
        <taxon>Actinomycetota</taxon>
        <taxon>Actinomycetes</taxon>
        <taxon>Kitasatosporales</taxon>
        <taxon>Streptomycetaceae</taxon>
        <taxon>Streptomyces</taxon>
    </lineage>
</organism>
<proteinExistence type="predicted"/>
<gene>
    <name evidence="2" type="ORF">JE024_34870</name>
</gene>
<protein>
    <recommendedName>
        <fullName evidence="4">Integral membrane protein</fullName>
    </recommendedName>
</protein>
<feature type="transmembrane region" description="Helical" evidence="1">
    <location>
        <begin position="21"/>
        <end position="42"/>
    </location>
</feature>
<keyword evidence="1" id="KW-1133">Transmembrane helix</keyword>
<sequence>MNTRQGYGPDGPEPVAPEEPVMLGALYAVALTGGLLGAVYLYAVAFDDFSESDLMAATPWWFLPVVFGLHGLVSRRLLRRAAAGRPATAGGLPDRGPGPLAALLLFPPLVLRWRRSLPVSLVGAAFWGLLLWIFLTVVFPSL</sequence>
<evidence type="ECO:0000256" key="1">
    <source>
        <dbReference type="SAM" id="Phobius"/>
    </source>
</evidence>
<keyword evidence="1" id="KW-0472">Membrane</keyword>
<comment type="caution">
    <text evidence="2">The sequence shown here is derived from an EMBL/GenBank/DDBJ whole genome shotgun (WGS) entry which is preliminary data.</text>
</comment>
<evidence type="ECO:0008006" key="4">
    <source>
        <dbReference type="Google" id="ProtNLM"/>
    </source>
</evidence>
<feature type="transmembrane region" description="Helical" evidence="1">
    <location>
        <begin position="54"/>
        <end position="73"/>
    </location>
</feature>
<dbReference type="EMBL" id="JAFEJA010000002">
    <property type="protein sequence ID" value="MBM9623776.1"/>
    <property type="molecule type" value="Genomic_DNA"/>
</dbReference>
<accession>A0ABS2V1R1</accession>
<evidence type="ECO:0000313" key="2">
    <source>
        <dbReference type="EMBL" id="MBM9623776.1"/>
    </source>
</evidence>
<name>A0ABS2V1R1_9ACTN</name>
<dbReference type="Proteomes" id="UP000664109">
    <property type="component" value="Unassembled WGS sequence"/>
</dbReference>
<keyword evidence="3" id="KW-1185">Reference proteome</keyword>
<evidence type="ECO:0000313" key="3">
    <source>
        <dbReference type="Proteomes" id="UP000664109"/>
    </source>
</evidence>